<comment type="caution">
    <text evidence="4">The sequence shown here is derived from an EMBL/GenBank/DDBJ whole genome shotgun (WGS) entry which is preliminary data.</text>
</comment>
<feature type="region of interest" description="Disordered" evidence="1">
    <location>
        <begin position="215"/>
        <end position="234"/>
    </location>
</feature>
<proteinExistence type="predicted"/>
<dbReference type="InterPro" id="IPR000873">
    <property type="entry name" value="AMP-dep_synth/lig_dom"/>
</dbReference>
<dbReference type="Proteomes" id="UP001213681">
    <property type="component" value="Unassembled WGS sequence"/>
</dbReference>
<dbReference type="Pfam" id="PF13193">
    <property type="entry name" value="AMP-binding_C"/>
    <property type="match status" value="1"/>
</dbReference>
<keyword evidence="5" id="KW-1185">Reference proteome</keyword>
<accession>A0AAD6CFI5</accession>
<dbReference type="InterPro" id="IPR025110">
    <property type="entry name" value="AMP-bd_C"/>
</dbReference>
<reference evidence="4" key="2">
    <citation type="journal article" date="2023" name="IMA Fungus">
        <title>Comparative genomic study of the Penicillium genus elucidates a diverse pangenome and 15 lateral gene transfer events.</title>
        <authorList>
            <person name="Petersen C."/>
            <person name="Sorensen T."/>
            <person name="Nielsen M.R."/>
            <person name="Sondergaard T.E."/>
            <person name="Sorensen J.L."/>
            <person name="Fitzpatrick D.A."/>
            <person name="Frisvad J.C."/>
            <person name="Nielsen K.L."/>
        </authorList>
    </citation>
    <scope>NUCLEOTIDE SEQUENCE</scope>
    <source>
        <strain evidence="4">IBT 16125</strain>
    </source>
</reference>
<organism evidence="4 5">
    <name type="scientific">Penicillium daleae</name>
    <dbReference type="NCBI Taxonomy" id="63821"/>
    <lineage>
        <taxon>Eukaryota</taxon>
        <taxon>Fungi</taxon>
        <taxon>Dikarya</taxon>
        <taxon>Ascomycota</taxon>
        <taxon>Pezizomycotina</taxon>
        <taxon>Eurotiomycetes</taxon>
        <taxon>Eurotiomycetidae</taxon>
        <taxon>Eurotiales</taxon>
        <taxon>Aspergillaceae</taxon>
        <taxon>Penicillium</taxon>
    </lineage>
</organism>
<dbReference type="GO" id="GO:0006631">
    <property type="term" value="P:fatty acid metabolic process"/>
    <property type="evidence" value="ECO:0007669"/>
    <property type="project" value="TreeGrafter"/>
</dbReference>
<dbReference type="Pfam" id="PF00501">
    <property type="entry name" value="AMP-binding"/>
    <property type="match status" value="1"/>
</dbReference>
<dbReference type="AlphaFoldDB" id="A0AAD6CFI5"/>
<dbReference type="InterPro" id="IPR045851">
    <property type="entry name" value="AMP-bd_C_sf"/>
</dbReference>
<gene>
    <name evidence="4" type="ORF">N7458_000132</name>
</gene>
<dbReference type="PANTHER" id="PTHR43201:SF28">
    <property type="entry name" value="ENZYME, PUTATIVE (AFU_ORTHOLOGUE AFUA_7G01530)-RELATED"/>
    <property type="match status" value="1"/>
</dbReference>
<sequence length="595" mass="64283">MSGLSLVSRLARPRLRASCARLYLSAQPVHAKLFSSGRSLLTQLPNTHIFRAIKDHDSASLAVVHSLSGRSFTYGNLTADVLRAKEDLEKKAGRMGKLSGERIAFMAENSYDYVVMLLAIFGCDAIALPLSPSFPTGELQYILDNSEAKVLLATEKYADKAQEILNEGLQHELLFDIRPKLAVGAAGSEIVPLEESKASSALPAGGMMLYTSGTTARPRHGNTPPKTDSSTSSPLHHIHGVVNAIIAPLFAGSSIEFMYPFNTDQVWNRLAAPFLPQTDPNSPAKSKITFLTAVPTVYNRLRSCFPSLSAEIQQAGQKGISPENLRLNISGSAALPTPTKTAWQSLSGGNVLLERFGMTEVGMALSCGLDFADRVDGSVGWPLPQVEARLVDTETNQVIPVGEETDADGRERVGEIQLRGPTIFREYWGNTKATKETFVDGGDGRDPWFCTGDVATRRVVQGAGKGTSGDWARGPMYFIQGRKSVDIIKIGGEKVSALEVERELLSLPQIAEAAVVGLPSEQWGSKVAAVVVLSPNAHATGRNGKSWGPMDMRRALKDRLAGYKIPQEMKVLETIPRNAMGKVNKKALVKEVFGV</sequence>
<evidence type="ECO:0000313" key="5">
    <source>
        <dbReference type="Proteomes" id="UP001213681"/>
    </source>
</evidence>
<evidence type="ECO:0000259" key="3">
    <source>
        <dbReference type="Pfam" id="PF13193"/>
    </source>
</evidence>
<name>A0AAD6CFI5_9EURO</name>
<dbReference type="InterPro" id="IPR042099">
    <property type="entry name" value="ANL_N_sf"/>
</dbReference>
<dbReference type="EMBL" id="JAPVEA010000001">
    <property type="protein sequence ID" value="KAJ5464446.1"/>
    <property type="molecule type" value="Genomic_DNA"/>
</dbReference>
<evidence type="ECO:0000313" key="4">
    <source>
        <dbReference type="EMBL" id="KAJ5464446.1"/>
    </source>
</evidence>
<feature type="domain" description="AMP-binding enzyme C-terminal" evidence="3">
    <location>
        <begin position="499"/>
        <end position="582"/>
    </location>
</feature>
<dbReference type="RefSeq" id="XP_056771293.1">
    <property type="nucleotide sequence ID" value="XM_056903526.1"/>
</dbReference>
<evidence type="ECO:0000256" key="1">
    <source>
        <dbReference type="SAM" id="MobiDB-lite"/>
    </source>
</evidence>
<dbReference type="Gene3D" id="3.30.300.30">
    <property type="match status" value="1"/>
</dbReference>
<feature type="domain" description="AMP-dependent synthetase/ligase" evidence="2">
    <location>
        <begin position="62"/>
        <end position="428"/>
    </location>
</feature>
<protein>
    <submittedName>
        <fullName evidence="4">Uncharacterized protein</fullName>
    </submittedName>
</protein>
<dbReference type="PANTHER" id="PTHR43201">
    <property type="entry name" value="ACYL-COA SYNTHETASE"/>
    <property type="match status" value="1"/>
</dbReference>
<evidence type="ECO:0000259" key="2">
    <source>
        <dbReference type="Pfam" id="PF00501"/>
    </source>
</evidence>
<feature type="compositionally biased region" description="Low complexity" evidence="1">
    <location>
        <begin position="223"/>
        <end position="234"/>
    </location>
</feature>
<dbReference type="SUPFAM" id="SSF56801">
    <property type="entry name" value="Acetyl-CoA synthetase-like"/>
    <property type="match status" value="1"/>
</dbReference>
<reference evidence="4" key="1">
    <citation type="submission" date="2022-12" db="EMBL/GenBank/DDBJ databases">
        <authorList>
            <person name="Petersen C."/>
        </authorList>
    </citation>
    <scope>NUCLEOTIDE SEQUENCE</scope>
    <source>
        <strain evidence="4">IBT 16125</strain>
    </source>
</reference>
<dbReference type="GO" id="GO:0031956">
    <property type="term" value="F:medium-chain fatty acid-CoA ligase activity"/>
    <property type="evidence" value="ECO:0007669"/>
    <property type="project" value="TreeGrafter"/>
</dbReference>
<dbReference type="GeneID" id="81593769"/>
<dbReference type="Gene3D" id="3.40.50.12780">
    <property type="entry name" value="N-terminal domain of ligase-like"/>
    <property type="match status" value="1"/>
</dbReference>